<keyword evidence="5 11" id="KW-0547">Nucleotide-binding</keyword>
<evidence type="ECO:0000256" key="6">
    <source>
        <dbReference type="ARBA" id="ARBA00022777"/>
    </source>
</evidence>
<dbReference type="PROSITE" id="PS00108">
    <property type="entry name" value="PROTEIN_KINASE_ST"/>
    <property type="match status" value="1"/>
</dbReference>
<sequence length="542" mass="62554">MRLTKTTCTVSNVWMLHFVLIEVKTDVMSSIVVFLAGFLVCLIVQGICKAKCKQRYAYAMLFTVTIGLLYYYMPECGHGLRVEKQSFLKETLLTDKTRVHDVIQPVMLKFLGSVSSFPVPAMHDIDNKDKNSNQQKEIYAGEKQHNASKIIDYVAETNPHDSAKSPTIQDSEERNAEKQQNHAKIFKHVNFFEKFGTEDDLQSYVFAHENPKNFLSSLKTKEVEQEIQHYLSWWETLELPNYPQIWYFGRKANKTVYNQSDPLNYGFDYMKEGDRESRLRIVKGDHIAFRYEIIRKLGSGSFGTVVRALDHALPADNENLEVAIKILHNDSSAKEYFKQEIDMMRLVKQSTRNPERFPNILKTFYFRNHFCIVYELLGKTLDDVHNEPVHDMDTLRKYTKDILLGVVDLHKSHIIHGDLKPDNLMLAPNCNASCDVYVKVADFNLACIQNSTDYTCPGRYFQTRFYRAPEVILDIPYDETADMWSVGVIVAELFLHKVPFYGESSTDQLAAIMEVIGLVPTHMIEQSPRIHTYQRKFAVASS</sequence>
<keyword evidence="13" id="KW-0812">Transmembrane</keyword>
<keyword evidence="13" id="KW-0472">Membrane</keyword>
<dbReference type="InterPro" id="IPR017441">
    <property type="entry name" value="Protein_kinase_ATP_BS"/>
</dbReference>
<evidence type="ECO:0000256" key="13">
    <source>
        <dbReference type="SAM" id="Phobius"/>
    </source>
</evidence>
<organism evidence="15 16">
    <name type="scientific">Clavelina lepadiformis</name>
    <name type="common">Light-bulb sea squirt</name>
    <name type="synonym">Ascidia lepadiformis</name>
    <dbReference type="NCBI Taxonomy" id="159417"/>
    <lineage>
        <taxon>Eukaryota</taxon>
        <taxon>Metazoa</taxon>
        <taxon>Chordata</taxon>
        <taxon>Tunicata</taxon>
        <taxon>Ascidiacea</taxon>
        <taxon>Aplousobranchia</taxon>
        <taxon>Clavelinidae</taxon>
        <taxon>Clavelina</taxon>
    </lineage>
</organism>
<evidence type="ECO:0000256" key="11">
    <source>
        <dbReference type="PROSITE-ProRule" id="PRU10141"/>
    </source>
</evidence>
<gene>
    <name evidence="15" type="ORF">CVLEPA_LOCUS2292</name>
</gene>
<keyword evidence="7 11" id="KW-0067">ATP-binding</keyword>
<dbReference type="Proteomes" id="UP001642483">
    <property type="component" value="Unassembled WGS sequence"/>
</dbReference>
<feature type="domain" description="Protein kinase" evidence="14">
    <location>
        <begin position="291"/>
        <end position="542"/>
    </location>
</feature>
<dbReference type="PANTHER" id="PTHR24058">
    <property type="entry name" value="DUAL SPECIFICITY PROTEIN KINASE"/>
    <property type="match status" value="1"/>
</dbReference>
<feature type="transmembrane region" description="Helical" evidence="13">
    <location>
        <begin position="56"/>
        <end position="73"/>
    </location>
</feature>
<evidence type="ECO:0000256" key="12">
    <source>
        <dbReference type="SAM" id="MobiDB-lite"/>
    </source>
</evidence>
<dbReference type="PROSITE" id="PS00107">
    <property type="entry name" value="PROTEIN_KINASE_ATP"/>
    <property type="match status" value="1"/>
</dbReference>
<dbReference type="Gene3D" id="3.30.10.30">
    <property type="entry name" value="DYRK"/>
    <property type="match status" value="1"/>
</dbReference>
<dbReference type="SUPFAM" id="SSF56112">
    <property type="entry name" value="Protein kinase-like (PK-like)"/>
    <property type="match status" value="1"/>
</dbReference>
<dbReference type="EC" id="2.7.12.1" evidence="2"/>
<dbReference type="Gene3D" id="1.10.510.10">
    <property type="entry name" value="Transferase(Phosphotransferase) domain 1"/>
    <property type="match status" value="1"/>
</dbReference>
<accession>A0ABP0F1M2</accession>
<dbReference type="SMART" id="SM00220">
    <property type="entry name" value="S_TKc"/>
    <property type="match status" value="1"/>
</dbReference>
<feature type="binding site" evidence="11">
    <location>
        <position position="325"/>
    </location>
    <ligand>
        <name>ATP</name>
        <dbReference type="ChEBI" id="CHEBI:30616"/>
    </ligand>
</feature>
<feature type="region of interest" description="Disordered" evidence="12">
    <location>
        <begin position="158"/>
        <end position="178"/>
    </location>
</feature>
<evidence type="ECO:0000259" key="14">
    <source>
        <dbReference type="PROSITE" id="PS50011"/>
    </source>
</evidence>
<dbReference type="InterPro" id="IPR008271">
    <property type="entry name" value="Ser/Thr_kinase_AS"/>
</dbReference>
<evidence type="ECO:0000256" key="5">
    <source>
        <dbReference type="ARBA" id="ARBA00022741"/>
    </source>
</evidence>
<dbReference type="InterPro" id="IPR000719">
    <property type="entry name" value="Prot_kinase_dom"/>
</dbReference>
<dbReference type="EMBL" id="CAWYQH010000001">
    <property type="protein sequence ID" value="CAK8672583.1"/>
    <property type="molecule type" value="Genomic_DNA"/>
</dbReference>
<reference evidence="15 16" key="1">
    <citation type="submission" date="2024-02" db="EMBL/GenBank/DDBJ databases">
        <authorList>
            <person name="Daric V."/>
            <person name="Darras S."/>
        </authorList>
    </citation>
    <scope>NUCLEOTIDE SEQUENCE [LARGE SCALE GENOMIC DNA]</scope>
</reference>
<protein>
    <recommendedName>
        <fullName evidence="2">dual-specificity kinase</fullName>
        <ecNumber evidence="2">2.7.12.1</ecNumber>
    </recommendedName>
</protein>
<evidence type="ECO:0000256" key="2">
    <source>
        <dbReference type="ARBA" id="ARBA00013203"/>
    </source>
</evidence>
<dbReference type="InterPro" id="IPR050494">
    <property type="entry name" value="Ser_Thr_dual-spec_kinase"/>
</dbReference>
<evidence type="ECO:0000256" key="3">
    <source>
        <dbReference type="ARBA" id="ARBA00022527"/>
    </source>
</evidence>
<comment type="caution">
    <text evidence="15">The sequence shown here is derived from an EMBL/GenBank/DDBJ whole genome shotgun (WGS) entry which is preliminary data.</text>
</comment>
<keyword evidence="16" id="KW-1185">Reference proteome</keyword>
<keyword evidence="6" id="KW-0418">Kinase</keyword>
<dbReference type="InterPro" id="IPR011009">
    <property type="entry name" value="Kinase-like_dom_sf"/>
</dbReference>
<evidence type="ECO:0000256" key="10">
    <source>
        <dbReference type="ARBA" id="ARBA00051680"/>
    </source>
</evidence>
<proteinExistence type="inferred from homology"/>
<comment type="catalytic activity">
    <reaction evidence="9">
        <text>L-threonyl-[protein] + ATP = O-phospho-L-threonyl-[protein] + ADP + H(+)</text>
        <dbReference type="Rhea" id="RHEA:46608"/>
        <dbReference type="Rhea" id="RHEA-COMP:11060"/>
        <dbReference type="Rhea" id="RHEA-COMP:11605"/>
        <dbReference type="ChEBI" id="CHEBI:15378"/>
        <dbReference type="ChEBI" id="CHEBI:30013"/>
        <dbReference type="ChEBI" id="CHEBI:30616"/>
        <dbReference type="ChEBI" id="CHEBI:61977"/>
        <dbReference type="ChEBI" id="CHEBI:456216"/>
        <dbReference type="EC" id="2.7.12.1"/>
    </reaction>
</comment>
<evidence type="ECO:0000256" key="4">
    <source>
        <dbReference type="ARBA" id="ARBA00022679"/>
    </source>
</evidence>
<evidence type="ECO:0000256" key="1">
    <source>
        <dbReference type="ARBA" id="ARBA00008867"/>
    </source>
</evidence>
<comment type="catalytic activity">
    <reaction evidence="8">
        <text>L-seryl-[protein] + ATP = O-phospho-L-seryl-[protein] + ADP + H(+)</text>
        <dbReference type="Rhea" id="RHEA:17989"/>
        <dbReference type="Rhea" id="RHEA-COMP:9863"/>
        <dbReference type="Rhea" id="RHEA-COMP:11604"/>
        <dbReference type="ChEBI" id="CHEBI:15378"/>
        <dbReference type="ChEBI" id="CHEBI:29999"/>
        <dbReference type="ChEBI" id="CHEBI:30616"/>
        <dbReference type="ChEBI" id="CHEBI:83421"/>
        <dbReference type="ChEBI" id="CHEBI:456216"/>
        <dbReference type="EC" id="2.7.12.1"/>
    </reaction>
</comment>
<evidence type="ECO:0000256" key="8">
    <source>
        <dbReference type="ARBA" id="ARBA00049003"/>
    </source>
</evidence>
<comment type="similarity">
    <text evidence="1">Belongs to the protein kinase superfamily. CMGC Ser/Thr protein kinase family. MNB/DYRK subfamily.</text>
</comment>
<keyword evidence="3" id="KW-0723">Serine/threonine-protein kinase</keyword>
<evidence type="ECO:0000313" key="16">
    <source>
        <dbReference type="Proteomes" id="UP001642483"/>
    </source>
</evidence>
<evidence type="ECO:0000256" key="9">
    <source>
        <dbReference type="ARBA" id="ARBA00049308"/>
    </source>
</evidence>
<comment type="catalytic activity">
    <reaction evidence="10">
        <text>L-tyrosyl-[protein] + ATP = O-phospho-L-tyrosyl-[protein] + ADP + H(+)</text>
        <dbReference type="Rhea" id="RHEA:10596"/>
        <dbReference type="Rhea" id="RHEA-COMP:10136"/>
        <dbReference type="Rhea" id="RHEA-COMP:20101"/>
        <dbReference type="ChEBI" id="CHEBI:15378"/>
        <dbReference type="ChEBI" id="CHEBI:30616"/>
        <dbReference type="ChEBI" id="CHEBI:46858"/>
        <dbReference type="ChEBI" id="CHEBI:61978"/>
        <dbReference type="ChEBI" id="CHEBI:456216"/>
        <dbReference type="EC" id="2.7.12.1"/>
    </reaction>
</comment>
<feature type="transmembrane region" description="Helical" evidence="13">
    <location>
        <begin position="27"/>
        <end position="44"/>
    </location>
</feature>
<keyword evidence="4" id="KW-0808">Transferase</keyword>
<dbReference type="InterPro" id="IPR042521">
    <property type="entry name" value="DYRK"/>
</dbReference>
<name>A0ABP0F1M2_CLALP</name>
<dbReference type="Gene3D" id="3.30.200.20">
    <property type="entry name" value="Phosphorylase Kinase, domain 1"/>
    <property type="match status" value="1"/>
</dbReference>
<dbReference type="Pfam" id="PF00069">
    <property type="entry name" value="Pkinase"/>
    <property type="match status" value="1"/>
</dbReference>
<dbReference type="PROSITE" id="PS50011">
    <property type="entry name" value="PROTEIN_KINASE_DOM"/>
    <property type="match status" value="1"/>
</dbReference>
<evidence type="ECO:0000256" key="7">
    <source>
        <dbReference type="ARBA" id="ARBA00022840"/>
    </source>
</evidence>
<keyword evidence="13" id="KW-1133">Transmembrane helix</keyword>
<evidence type="ECO:0000313" key="15">
    <source>
        <dbReference type="EMBL" id="CAK8672583.1"/>
    </source>
</evidence>